<proteinExistence type="predicted"/>
<evidence type="ECO:0000313" key="3">
    <source>
        <dbReference type="Proteomes" id="UP000019486"/>
    </source>
</evidence>
<evidence type="ECO:0000259" key="1">
    <source>
        <dbReference type="SMART" id="SM00260"/>
    </source>
</evidence>
<dbReference type="SMART" id="SM00260">
    <property type="entry name" value="CheW"/>
    <property type="match status" value="1"/>
</dbReference>
<dbReference type="EMBL" id="AVFL01000002">
    <property type="protein sequence ID" value="EWY42340.1"/>
    <property type="molecule type" value="Genomic_DNA"/>
</dbReference>
<dbReference type="PANTHER" id="PTHR22617:SF23">
    <property type="entry name" value="CHEMOTAXIS PROTEIN CHEW"/>
    <property type="match status" value="1"/>
</dbReference>
<dbReference type="Pfam" id="PF01584">
    <property type="entry name" value="CheW"/>
    <property type="match status" value="2"/>
</dbReference>
<dbReference type="RefSeq" id="WP_037447132.1">
    <property type="nucleotide sequence ID" value="NZ_AVFL01000002.1"/>
</dbReference>
<dbReference type="SUPFAM" id="SSF50341">
    <property type="entry name" value="CheW-like"/>
    <property type="match status" value="2"/>
</dbReference>
<dbReference type="GO" id="GO:0007165">
    <property type="term" value="P:signal transduction"/>
    <property type="evidence" value="ECO:0007669"/>
    <property type="project" value="InterPro"/>
</dbReference>
<dbReference type="InterPro" id="IPR036061">
    <property type="entry name" value="CheW-like_dom_sf"/>
</dbReference>
<feature type="domain" description="CheW-like" evidence="1">
    <location>
        <begin position="163"/>
        <end position="298"/>
    </location>
</feature>
<gene>
    <name evidence="2" type="ORF">N825_19265</name>
</gene>
<accession>W9H7W6</accession>
<dbReference type="InterPro" id="IPR039315">
    <property type="entry name" value="CheW"/>
</dbReference>
<sequence>MSADPPRDTPVAVLAFERRGQFFCCPTAAVLEILEEPELSDPGYASPMVAAVLLHAGRFVTTVDPASIFGHPGERRGDALLLQGGKGIVAVLVDKVIGFRTPSALSPAPWIPQGRICRSAAMIEGIGRAFVLAEEGLGDIPAVAPPVAPRRDDDEAGTVASDVGATTHLVFTIAGRTFAASYGDVVRILYRQRLFRVPGAVPPIHHAVEVIGAIVPVLDLAEPTATPEVADFVVLSSSAGSLALRVDTIERPLPLVRDVTEPGWFPAFGIDGIARAAILESAAGSPRVYSVITGEALLRDLCHAATPGGFP</sequence>
<dbReference type="PANTHER" id="PTHR22617">
    <property type="entry name" value="CHEMOTAXIS SENSOR HISTIDINE KINASE-RELATED"/>
    <property type="match status" value="1"/>
</dbReference>
<organism evidence="2 3">
    <name type="scientific">Skermanella stibiiresistens SB22</name>
    <dbReference type="NCBI Taxonomy" id="1385369"/>
    <lineage>
        <taxon>Bacteria</taxon>
        <taxon>Pseudomonadati</taxon>
        <taxon>Pseudomonadota</taxon>
        <taxon>Alphaproteobacteria</taxon>
        <taxon>Rhodospirillales</taxon>
        <taxon>Azospirillaceae</taxon>
        <taxon>Skermanella</taxon>
    </lineage>
</organism>
<dbReference type="Proteomes" id="UP000019486">
    <property type="component" value="Unassembled WGS sequence"/>
</dbReference>
<keyword evidence="3" id="KW-1185">Reference proteome</keyword>
<name>W9H7W6_9PROT</name>
<dbReference type="GO" id="GO:0005829">
    <property type="term" value="C:cytosol"/>
    <property type="evidence" value="ECO:0007669"/>
    <property type="project" value="TreeGrafter"/>
</dbReference>
<protein>
    <recommendedName>
        <fullName evidence="1">CheW-like domain-containing protein</fullName>
    </recommendedName>
</protein>
<dbReference type="GO" id="GO:0006935">
    <property type="term" value="P:chemotaxis"/>
    <property type="evidence" value="ECO:0007669"/>
    <property type="project" value="InterPro"/>
</dbReference>
<comment type="caution">
    <text evidence="2">The sequence shown here is derived from an EMBL/GenBank/DDBJ whole genome shotgun (WGS) entry which is preliminary data.</text>
</comment>
<reference evidence="2 3" key="1">
    <citation type="submission" date="2013-08" db="EMBL/GenBank/DDBJ databases">
        <title>The genome sequence of Skermanella stibiiresistens.</title>
        <authorList>
            <person name="Zhu W."/>
            <person name="Wang G."/>
        </authorList>
    </citation>
    <scope>NUCLEOTIDE SEQUENCE [LARGE SCALE GENOMIC DNA]</scope>
    <source>
        <strain evidence="2 3">SB22</strain>
    </source>
</reference>
<evidence type="ECO:0000313" key="2">
    <source>
        <dbReference type="EMBL" id="EWY42340.1"/>
    </source>
</evidence>
<dbReference type="InterPro" id="IPR002545">
    <property type="entry name" value="CheW-lke_dom"/>
</dbReference>
<dbReference type="STRING" id="1385369.N825_19265"/>
<dbReference type="AlphaFoldDB" id="W9H7W6"/>